<comment type="caution">
    <text evidence="13">The sequence shown here is derived from an EMBL/GenBank/DDBJ whole genome shotgun (WGS) entry which is preliminary data.</text>
</comment>
<evidence type="ECO:0000256" key="3">
    <source>
        <dbReference type="ARBA" id="ARBA00022553"/>
    </source>
</evidence>
<dbReference type="SUPFAM" id="SSF55874">
    <property type="entry name" value="ATPase domain of HSP90 chaperone/DNA topoisomerase II/histidine kinase"/>
    <property type="match status" value="1"/>
</dbReference>
<keyword evidence="4" id="KW-0808">Transferase</keyword>
<dbReference type="GO" id="GO:0016020">
    <property type="term" value="C:membrane"/>
    <property type="evidence" value="ECO:0007669"/>
    <property type="project" value="InterPro"/>
</dbReference>
<keyword evidence="10" id="KW-1133">Transmembrane helix</keyword>
<dbReference type="AlphaFoldDB" id="A0A2T0QAK4"/>
<dbReference type="Gene3D" id="1.20.5.1930">
    <property type="match status" value="1"/>
</dbReference>
<reference evidence="13 14" key="1">
    <citation type="submission" date="2018-03" db="EMBL/GenBank/DDBJ databases">
        <title>Genomic Encyclopedia of Archaeal and Bacterial Type Strains, Phase II (KMG-II): from individual species to whole genera.</title>
        <authorList>
            <person name="Goeker M."/>
        </authorList>
    </citation>
    <scope>NUCLEOTIDE SEQUENCE [LARGE SCALE GENOMIC DNA]</scope>
    <source>
        <strain evidence="13 14">DSM 45601</strain>
    </source>
</reference>
<evidence type="ECO:0000259" key="12">
    <source>
        <dbReference type="Pfam" id="PF07730"/>
    </source>
</evidence>
<evidence type="ECO:0000256" key="8">
    <source>
        <dbReference type="ARBA" id="ARBA00023012"/>
    </source>
</evidence>
<feature type="domain" description="Signal transduction histidine kinase subgroup 3 dimerisation and phosphoacceptor" evidence="12">
    <location>
        <begin position="217"/>
        <end position="282"/>
    </location>
</feature>
<evidence type="ECO:0000313" key="13">
    <source>
        <dbReference type="EMBL" id="PRY00946.1"/>
    </source>
</evidence>
<dbReference type="InterPro" id="IPR003594">
    <property type="entry name" value="HATPase_dom"/>
</dbReference>
<evidence type="ECO:0000259" key="11">
    <source>
        <dbReference type="Pfam" id="PF02518"/>
    </source>
</evidence>
<keyword evidence="10" id="KW-0472">Membrane</keyword>
<dbReference type="OrthoDB" id="227596at2"/>
<evidence type="ECO:0000256" key="10">
    <source>
        <dbReference type="SAM" id="Phobius"/>
    </source>
</evidence>
<keyword evidence="3" id="KW-0597">Phosphoprotein</keyword>
<evidence type="ECO:0000256" key="6">
    <source>
        <dbReference type="ARBA" id="ARBA00022777"/>
    </source>
</evidence>
<feature type="domain" description="Histidine kinase/HSP90-like ATPase" evidence="11">
    <location>
        <begin position="326"/>
        <end position="401"/>
    </location>
</feature>
<evidence type="ECO:0000256" key="2">
    <source>
        <dbReference type="ARBA" id="ARBA00012438"/>
    </source>
</evidence>
<keyword evidence="8" id="KW-0902">Two-component regulatory system</keyword>
<dbReference type="Pfam" id="PF07730">
    <property type="entry name" value="HisKA_3"/>
    <property type="match status" value="1"/>
</dbReference>
<evidence type="ECO:0000256" key="5">
    <source>
        <dbReference type="ARBA" id="ARBA00022741"/>
    </source>
</evidence>
<protein>
    <recommendedName>
        <fullName evidence="2">histidine kinase</fullName>
        <ecNumber evidence="2">2.7.13.3</ecNumber>
    </recommendedName>
</protein>
<evidence type="ECO:0000313" key="14">
    <source>
        <dbReference type="Proteomes" id="UP000237846"/>
    </source>
</evidence>
<organism evidence="13 14">
    <name type="scientific">Allonocardiopsis opalescens</name>
    <dbReference type="NCBI Taxonomy" id="1144618"/>
    <lineage>
        <taxon>Bacteria</taxon>
        <taxon>Bacillati</taxon>
        <taxon>Actinomycetota</taxon>
        <taxon>Actinomycetes</taxon>
        <taxon>Streptosporangiales</taxon>
        <taxon>Allonocardiopsis</taxon>
    </lineage>
</organism>
<keyword evidence="10" id="KW-0812">Transmembrane</keyword>
<dbReference type="RefSeq" id="WP_106243242.1">
    <property type="nucleotide sequence ID" value="NZ_PVZC01000002.1"/>
</dbReference>
<dbReference type="InterPro" id="IPR011712">
    <property type="entry name" value="Sig_transdc_His_kin_sub3_dim/P"/>
</dbReference>
<dbReference type="EC" id="2.7.13.3" evidence="2"/>
<dbReference type="Pfam" id="PF02518">
    <property type="entry name" value="HATPase_c"/>
    <property type="match status" value="1"/>
</dbReference>
<feature type="transmembrane region" description="Helical" evidence="10">
    <location>
        <begin position="60"/>
        <end position="79"/>
    </location>
</feature>
<dbReference type="Proteomes" id="UP000237846">
    <property type="component" value="Unassembled WGS sequence"/>
</dbReference>
<keyword evidence="14" id="KW-1185">Reference proteome</keyword>
<dbReference type="GO" id="GO:0005524">
    <property type="term" value="F:ATP binding"/>
    <property type="evidence" value="ECO:0007669"/>
    <property type="project" value="UniProtKB-KW"/>
</dbReference>
<name>A0A2T0QAK4_9ACTN</name>
<proteinExistence type="predicted"/>
<comment type="catalytic activity">
    <reaction evidence="1">
        <text>ATP + protein L-histidine = ADP + protein N-phospho-L-histidine.</text>
        <dbReference type="EC" id="2.7.13.3"/>
    </reaction>
</comment>
<accession>A0A2T0QAK4</accession>
<dbReference type="InterPro" id="IPR036890">
    <property type="entry name" value="HATPase_C_sf"/>
</dbReference>
<feature type="transmembrane region" description="Helical" evidence="10">
    <location>
        <begin position="166"/>
        <end position="187"/>
    </location>
</feature>
<feature type="transmembrane region" description="Helical" evidence="10">
    <location>
        <begin position="113"/>
        <end position="146"/>
    </location>
</feature>
<evidence type="ECO:0000256" key="1">
    <source>
        <dbReference type="ARBA" id="ARBA00000085"/>
    </source>
</evidence>
<dbReference type="InterPro" id="IPR050482">
    <property type="entry name" value="Sensor_HK_TwoCompSys"/>
</dbReference>
<feature type="transmembrane region" description="Helical" evidence="10">
    <location>
        <begin position="20"/>
        <end position="48"/>
    </location>
</feature>
<dbReference type="PANTHER" id="PTHR24421">
    <property type="entry name" value="NITRATE/NITRITE SENSOR PROTEIN NARX-RELATED"/>
    <property type="match status" value="1"/>
</dbReference>
<dbReference type="PANTHER" id="PTHR24421:SF10">
    <property type="entry name" value="NITRATE_NITRITE SENSOR PROTEIN NARQ"/>
    <property type="match status" value="1"/>
</dbReference>
<evidence type="ECO:0000256" key="7">
    <source>
        <dbReference type="ARBA" id="ARBA00022840"/>
    </source>
</evidence>
<keyword evidence="6 13" id="KW-0418">Kinase</keyword>
<keyword evidence="7" id="KW-0067">ATP-binding</keyword>
<dbReference type="GO" id="GO:0046983">
    <property type="term" value="F:protein dimerization activity"/>
    <property type="evidence" value="ECO:0007669"/>
    <property type="project" value="InterPro"/>
</dbReference>
<sequence>MRILRSAAAPLLGADTYRRWVYLVLGGVLFTPFLVATLVLLSLLLGWGASMERFGAGPQWYVGTAAAAVLGAGTVWIPGVRAQQAQLSRALLGGPLAALPAARPAGPRIRAACWLALHFAVGFAVCITTMVGLTQSAMLALAPFLADEPALMFLRELSPTGGWTWLGPPAGAVVLLALVYLIALIGAGAARLAPRFLGPTAADRLAAAQARADNLTERNRLAAELHDSIGHVLSVVALQAGAAARVIDRDPAFARGALETIAEQARTATAELDHMLGLLREERAAAAPQRTLADLPRLVAAARTAGADLRLRQTGTLDALPEVLSRELYRICQEGVTNALRHGGENVPVTVDLRVEEERVRLVMTNPADPARPGRSTRPGGGRGLRGMRERVELLGGELTAGAVDGVWRLAAAIPWKERT</sequence>
<keyword evidence="5" id="KW-0547">Nucleotide-binding</keyword>
<gene>
    <name evidence="13" type="ORF">CLV72_102579</name>
</gene>
<dbReference type="GO" id="GO:0000155">
    <property type="term" value="F:phosphorelay sensor kinase activity"/>
    <property type="evidence" value="ECO:0007669"/>
    <property type="project" value="InterPro"/>
</dbReference>
<dbReference type="Gene3D" id="3.30.565.10">
    <property type="entry name" value="Histidine kinase-like ATPase, C-terminal domain"/>
    <property type="match status" value="1"/>
</dbReference>
<evidence type="ECO:0000256" key="4">
    <source>
        <dbReference type="ARBA" id="ARBA00022679"/>
    </source>
</evidence>
<feature type="region of interest" description="Disordered" evidence="9">
    <location>
        <begin position="366"/>
        <end position="386"/>
    </location>
</feature>
<dbReference type="EMBL" id="PVZC01000002">
    <property type="protein sequence ID" value="PRY00946.1"/>
    <property type="molecule type" value="Genomic_DNA"/>
</dbReference>
<evidence type="ECO:0000256" key="9">
    <source>
        <dbReference type="SAM" id="MobiDB-lite"/>
    </source>
</evidence>